<dbReference type="GO" id="GO:0005789">
    <property type="term" value="C:endoplasmic reticulum membrane"/>
    <property type="evidence" value="ECO:0007669"/>
    <property type="project" value="TreeGrafter"/>
</dbReference>
<comment type="pathway">
    <text evidence="1">Steroid biosynthesis; zymosterol biosynthesis; zymosterol from lanosterol: step 5/6.</text>
</comment>
<name>A0A2G5GIB9_CERBT</name>
<reference evidence="4 6" key="2">
    <citation type="submission" date="2023-09" db="EMBL/GenBank/DDBJ databases">
        <title>Complete-Gapless Cercospora beticola genome.</title>
        <authorList>
            <person name="Wyatt N.A."/>
            <person name="Spanner R.E."/>
            <person name="Bolton M.D."/>
        </authorList>
    </citation>
    <scope>NUCLEOTIDE SEQUENCE [LARGE SCALE GENOMIC DNA]</scope>
    <source>
        <strain evidence="4">Cb09-40</strain>
    </source>
</reference>
<dbReference type="InterPro" id="IPR051593">
    <property type="entry name" value="Ergosterol_Biosynth_ERG27"/>
</dbReference>
<dbReference type="GO" id="GO:0005741">
    <property type="term" value="C:mitochondrial outer membrane"/>
    <property type="evidence" value="ECO:0007669"/>
    <property type="project" value="TreeGrafter"/>
</dbReference>
<evidence type="ECO:0000313" key="4">
    <source>
        <dbReference type="EMBL" id="WPB07620.1"/>
    </source>
</evidence>
<evidence type="ECO:0000256" key="1">
    <source>
        <dbReference type="ARBA" id="ARBA00023589"/>
    </source>
</evidence>
<reference evidence="3 5" key="1">
    <citation type="submission" date="2015-10" db="EMBL/GenBank/DDBJ databases">
        <title>The cercosporin biosynthetic gene cluster was horizontally transferred to several fungal lineages and shown to be expanded in Cercospora beticola based on microsynteny with recipient genomes.</title>
        <authorList>
            <person name="De Jonge R."/>
            <person name="Ebert M.K."/>
            <person name="Suttle J.C."/>
            <person name="Jurick Ii W.M."/>
            <person name="Secor G.A."/>
            <person name="Thomma B.P."/>
            <person name="Van De Peer Y."/>
            <person name="Bolton M.D."/>
        </authorList>
    </citation>
    <scope>NUCLEOTIDE SEQUENCE [LARGE SCALE GENOMIC DNA]</scope>
    <source>
        <strain evidence="3 5">09-40</strain>
    </source>
</reference>
<dbReference type="EMBL" id="LKMD01000252">
    <property type="protein sequence ID" value="PIA80029.1"/>
    <property type="molecule type" value="Genomic_DNA"/>
</dbReference>
<dbReference type="PANTHER" id="PTHR43647:SF4">
    <property type="entry name" value="KETOREDUCTASE (KR) DOMAIN-CONTAINING PROTEIN"/>
    <property type="match status" value="1"/>
</dbReference>
<dbReference type="InterPro" id="IPR036291">
    <property type="entry name" value="NAD(P)-bd_dom_sf"/>
</dbReference>
<dbReference type="Gene3D" id="3.40.50.720">
    <property type="entry name" value="NAD(P)-binding Rossmann-like Domain"/>
    <property type="match status" value="1"/>
</dbReference>
<dbReference type="GO" id="GO:0005811">
    <property type="term" value="C:lipid droplet"/>
    <property type="evidence" value="ECO:0007669"/>
    <property type="project" value="TreeGrafter"/>
</dbReference>
<dbReference type="PRINTS" id="PR00081">
    <property type="entry name" value="GDHRDH"/>
</dbReference>
<dbReference type="InterPro" id="IPR002347">
    <property type="entry name" value="SDR_fam"/>
</dbReference>
<keyword evidence="6" id="KW-1185">Reference proteome</keyword>
<accession>A0A2G5GIB9</accession>
<gene>
    <name evidence="3" type="ORF">CB0940_12124</name>
    <name evidence="4" type="ORF">RHO25_012281</name>
</gene>
<dbReference type="SUPFAM" id="SSF51735">
    <property type="entry name" value="NAD(P)-binding Rossmann-fold domains"/>
    <property type="match status" value="1"/>
</dbReference>
<dbReference type="EMBL" id="CP134192">
    <property type="protein sequence ID" value="WPB07620.1"/>
    <property type="molecule type" value="Genomic_DNA"/>
</dbReference>
<dbReference type="GO" id="GO:0000253">
    <property type="term" value="F:3-beta-hydroxysteroid 3-dehydrogenase (NADP+) activity"/>
    <property type="evidence" value="ECO:0007669"/>
    <property type="project" value="UniProtKB-EC"/>
</dbReference>
<evidence type="ECO:0000256" key="2">
    <source>
        <dbReference type="ARBA" id="ARBA00023621"/>
    </source>
</evidence>
<sequence length="343" mass="37497">MPQQKGTILLTGASGGLSRGFIQQLFNSTHCKQSFGLYTTRDPSSCPDLVQLLDSAPAAHQYALEQLDLSSLDNVRKFAESVKSRVASGALPPIRAILINATVWQATGQKFSVDGFEMNFGANYLAHFLLVLLLLGSMDKDSGRMVVTSSAAHDPYSAYGKSYVSKEDHKTVFRNTEILAHPEPDTPGDEATAGVRRYSMSKMLLVMLMYELQRRLDQDPKLSGISILALDPGTMGGTGLVRSGSLLIRVMMNYLVPPITQVVNWFSPNGMLRSPYKSGGDLLRAAFDEAEIGRHPKALYLDGSAVSQPADKARDEEKQRRLWEGSVRLAGLKEEEIALSALS</sequence>
<evidence type="ECO:0000313" key="3">
    <source>
        <dbReference type="EMBL" id="PIA80029.1"/>
    </source>
</evidence>
<dbReference type="EC" id="1.1.1.270" evidence="2"/>
<dbReference type="OrthoDB" id="191139at2759"/>
<evidence type="ECO:0000313" key="5">
    <source>
        <dbReference type="Proteomes" id="UP000230605"/>
    </source>
</evidence>
<evidence type="ECO:0000313" key="6">
    <source>
        <dbReference type="Proteomes" id="UP001302367"/>
    </source>
</evidence>
<organism evidence="3 5">
    <name type="scientific">Cercospora beticola</name>
    <name type="common">Sugarbeet leaf spot fungus</name>
    <dbReference type="NCBI Taxonomy" id="122368"/>
    <lineage>
        <taxon>Eukaryota</taxon>
        <taxon>Fungi</taxon>
        <taxon>Dikarya</taxon>
        <taxon>Ascomycota</taxon>
        <taxon>Pezizomycotina</taxon>
        <taxon>Dothideomycetes</taxon>
        <taxon>Dothideomycetidae</taxon>
        <taxon>Mycosphaerellales</taxon>
        <taxon>Mycosphaerellaceae</taxon>
        <taxon>Cercospora</taxon>
    </lineage>
</organism>
<dbReference type="Proteomes" id="UP001302367">
    <property type="component" value="Chromosome 9"/>
</dbReference>
<dbReference type="PANTHER" id="PTHR43647">
    <property type="entry name" value="DEHYDROGENASE"/>
    <property type="match status" value="1"/>
</dbReference>
<dbReference type="Proteomes" id="UP000230605">
    <property type="component" value="Unassembled WGS sequence"/>
</dbReference>
<dbReference type="Pfam" id="PF00106">
    <property type="entry name" value="adh_short"/>
    <property type="match status" value="1"/>
</dbReference>
<protein>
    <recommendedName>
        <fullName evidence="2">3beta-hydroxysteroid 3-dehydrogenase</fullName>
        <ecNumber evidence="2">1.1.1.270</ecNumber>
    </recommendedName>
</protein>
<proteinExistence type="predicted"/>
<dbReference type="AlphaFoldDB" id="A0A2G5GIB9"/>